<reference evidence="11" key="1">
    <citation type="submission" date="2016-10" db="EMBL/GenBank/DDBJ databases">
        <authorList>
            <person name="Varghese N."/>
            <person name="Submissions S."/>
        </authorList>
    </citation>
    <scope>NUCLEOTIDE SEQUENCE [LARGE SCALE GENOMIC DNA]</scope>
    <source>
        <strain evidence="11">KPR-1</strain>
    </source>
</reference>
<dbReference type="GO" id="GO:0016410">
    <property type="term" value="F:N-acyltransferase activity"/>
    <property type="evidence" value="ECO:0007669"/>
    <property type="project" value="UniProtKB-UniRule"/>
</dbReference>
<keyword evidence="3 8" id="KW-0808">Transferase</keyword>
<dbReference type="Proteomes" id="UP000199288">
    <property type="component" value="Unassembled WGS sequence"/>
</dbReference>
<keyword evidence="10" id="KW-0449">Lipoprotein</keyword>
<evidence type="ECO:0000256" key="5">
    <source>
        <dbReference type="ARBA" id="ARBA00022989"/>
    </source>
</evidence>
<comment type="function">
    <text evidence="8">Catalyzes the phospholipid dependent N-acylation of the N-terminal cysteine of apolipoprotein, the last step in lipoprotein maturation.</text>
</comment>
<dbReference type="InterPro" id="IPR045378">
    <property type="entry name" value="LNT_N"/>
</dbReference>
<comment type="catalytic activity">
    <reaction evidence="8">
        <text>N-terminal S-1,2-diacyl-sn-glyceryl-L-cysteinyl-[lipoprotein] + a glycerophospholipid = N-acyl-S-1,2-diacyl-sn-glyceryl-L-cysteinyl-[lipoprotein] + a 2-acyl-sn-glycero-3-phospholipid + H(+)</text>
        <dbReference type="Rhea" id="RHEA:48228"/>
        <dbReference type="Rhea" id="RHEA-COMP:14681"/>
        <dbReference type="Rhea" id="RHEA-COMP:14684"/>
        <dbReference type="ChEBI" id="CHEBI:15378"/>
        <dbReference type="ChEBI" id="CHEBI:136912"/>
        <dbReference type="ChEBI" id="CHEBI:140656"/>
        <dbReference type="ChEBI" id="CHEBI:140657"/>
        <dbReference type="ChEBI" id="CHEBI:140660"/>
        <dbReference type="EC" id="2.3.1.269"/>
    </reaction>
</comment>
<dbReference type="PROSITE" id="PS50263">
    <property type="entry name" value="CN_HYDROLASE"/>
    <property type="match status" value="1"/>
</dbReference>
<dbReference type="InterPro" id="IPR004563">
    <property type="entry name" value="Apolipo_AcylTrfase"/>
</dbReference>
<dbReference type="InterPro" id="IPR003010">
    <property type="entry name" value="C-N_Hydrolase"/>
</dbReference>
<dbReference type="Gene3D" id="3.60.110.10">
    <property type="entry name" value="Carbon-nitrogen hydrolase"/>
    <property type="match status" value="1"/>
</dbReference>
<dbReference type="PANTHER" id="PTHR38686">
    <property type="entry name" value="APOLIPOPROTEIN N-ACYLTRANSFERASE"/>
    <property type="match status" value="1"/>
</dbReference>
<evidence type="ECO:0000313" key="10">
    <source>
        <dbReference type="EMBL" id="SEA37457.1"/>
    </source>
</evidence>
<keyword evidence="6 8" id="KW-0472">Membrane</keyword>
<proteinExistence type="inferred from homology"/>
<feature type="transmembrane region" description="Helical" evidence="8">
    <location>
        <begin position="69"/>
        <end position="89"/>
    </location>
</feature>
<dbReference type="HAMAP" id="MF_01148">
    <property type="entry name" value="Lnt"/>
    <property type="match status" value="1"/>
</dbReference>
<feature type="transmembrane region" description="Helical" evidence="8">
    <location>
        <begin position="148"/>
        <end position="169"/>
    </location>
</feature>
<protein>
    <recommendedName>
        <fullName evidence="8">Apolipoprotein N-acyltransferase</fullName>
        <shortName evidence="8">ALP N-acyltransferase</shortName>
        <ecNumber evidence="8">2.3.1.269</ecNumber>
    </recommendedName>
</protein>
<evidence type="ECO:0000256" key="4">
    <source>
        <dbReference type="ARBA" id="ARBA00022692"/>
    </source>
</evidence>
<dbReference type="UniPathway" id="UPA00666"/>
<organism evidence="10 11">
    <name type="scientific">Bowdeniella nasicola</name>
    <dbReference type="NCBI Taxonomy" id="208480"/>
    <lineage>
        <taxon>Bacteria</taxon>
        <taxon>Bacillati</taxon>
        <taxon>Actinomycetota</taxon>
        <taxon>Actinomycetes</taxon>
        <taxon>Actinomycetales</taxon>
        <taxon>Actinomycetaceae</taxon>
        <taxon>Bowdeniella</taxon>
    </lineage>
</organism>
<evidence type="ECO:0000313" key="11">
    <source>
        <dbReference type="Proteomes" id="UP000199288"/>
    </source>
</evidence>
<comment type="pathway">
    <text evidence="8">Protein modification; lipoprotein biosynthesis (N-acyl transfer).</text>
</comment>
<evidence type="ECO:0000256" key="8">
    <source>
        <dbReference type="HAMAP-Rule" id="MF_01148"/>
    </source>
</evidence>
<dbReference type="CDD" id="cd07571">
    <property type="entry name" value="ALP_N-acyl_transferase"/>
    <property type="match status" value="1"/>
</dbReference>
<feature type="transmembrane region" description="Helical" evidence="8">
    <location>
        <begin position="101"/>
        <end position="119"/>
    </location>
</feature>
<evidence type="ECO:0000256" key="3">
    <source>
        <dbReference type="ARBA" id="ARBA00022679"/>
    </source>
</evidence>
<evidence type="ECO:0000256" key="6">
    <source>
        <dbReference type="ARBA" id="ARBA00023136"/>
    </source>
</evidence>
<dbReference type="Pfam" id="PF20154">
    <property type="entry name" value="LNT_N"/>
    <property type="match status" value="1"/>
</dbReference>
<evidence type="ECO:0000256" key="2">
    <source>
        <dbReference type="ARBA" id="ARBA00022475"/>
    </source>
</evidence>
<feature type="domain" description="CN hydrolase" evidence="9">
    <location>
        <begin position="213"/>
        <end position="468"/>
    </location>
</feature>
<accession>A0A1H4AP06</accession>
<sequence length="513" mass="55309">MILAALAGGVLNLAFLPLQWWWAAILAIGVLHLTFAHQKAGRFFLLGTIFGLAFFFPLLWWSTISVGNYIPWLALSSAQALILGLYGLLRSWAIRGGWFTLGYSGVIDALGSAVLFVALEAVRSRAPFGGFAWGLLGYSQIEGPLSRLAAYGGTTLVGFVVVVAGVLLARTIDVAGERGNVFLWRGIQIAAVALLPLLASLAPLSSRAEQGHMTVGLVQGNVPRPPLATFAEQARKVTDNHRDETLRMLEQHDDIDLIVWPESAADLDPRVDAHAARSVTQAVQAAGVPIMVGTQEFFEHSRVNQHVVFVPEGESIAVHSSYTKQHPVPFGEYIPYRDFFAKISSDVEKVQVDMVAGDKPGILDVPIGDRVVRLGDAICFEISVEDIVRESVELGAKVLIVPTNNASFGDSQEAAQQTAITRFRAIEHGRSAVQASTVGISAIIDPRGRVIDSTELWTAHHLVAKIPLRESLTVADRLGIAPVLASGALALGWVLSGIISGGMRARRRHHSDI</sequence>
<dbReference type="GO" id="GO:0042158">
    <property type="term" value="P:lipoprotein biosynthetic process"/>
    <property type="evidence" value="ECO:0007669"/>
    <property type="project" value="UniProtKB-UniRule"/>
</dbReference>
<evidence type="ECO:0000259" key="9">
    <source>
        <dbReference type="PROSITE" id="PS50263"/>
    </source>
</evidence>
<feature type="transmembrane region" description="Helical" evidence="8">
    <location>
        <begin position="181"/>
        <end position="204"/>
    </location>
</feature>
<dbReference type="PANTHER" id="PTHR38686:SF1">
    <property type="entry name" value="APOLIPOPROTEIN N-ACYLTRANSFERASE"/>
    <property type="match status" value="1"/>
</dbReference>
<dbReference type="GO" id="GO:0005886">
    <property type="term" value="C:plasma membrane"/>
    <property type="evidence" value="ECO:0007669"/>
    <property type="project" value="UniProtKB-SubCell"/>
</dbReference>
<dbReference type="NCBIfam" id="TIGR00546">
    <property type="entry name" value="lnt"/>
    <property type="match status" value="1"/>
</dbReference>
<dbReference type="EC" id="2.3.1.269" evidence="8"/>
<feature type="transmembrane region" description="Helical" evidence="8">
    <location>
        <begin position="478"/>
        <end position="499"/>
    </location>
</feature>
<gene>
    <name evidence="8" type="primary">lnt</name>
    <name evidence="10" type="ORF">SAMN02910418_01453</name>
</gene>
<dbReference type="SUPFAM" id="SSF56317">
    <property type="entry name" value="Carbon-nitrogen hydrolase"/>
    <property type="match status" value="1"/>
</dbReference>
<comment type="subcellular location">
    <subcellularLocation>
        <location evidence="1 8">Cell membrane</location>
        <topology evidence="1 8">Multi-pass membrane protein</topology>
    </subcellularLocation>
</comment>
<dbReference type="EMBL" id="FNQV01000008">
    <property type="protein sequence ID" value="SEA37457.1"/>
    <property type="molecule type" value="Genomic_DNA"/>
</dbReference>
<comment type="similarity">
    <text evidence="8">Belongs to the CN hydrolase family. Apolipoprotein N-acyltransferase subfamily.</text>
</comment>
<keyword evidence="5 8" id="KW-1133">Transmembrane helix</keyword>
<feature type="transmembrane region" description="Helical" evidence="8">
    <location>
        <begin position="20"/>
        <end position="36"/>
    </location>
</feature>
<keyword evidence="4 8" id="KW-0812">Transmembrane</keyword>
<dbReference type="AlphaFoldDB" id="A0A1H4AP06"/>
<keyword evidence="2 8" id="KW-1003">Cell membrane</keyword>
<dbReference type="Pfam" id="PF00795">
    <property type="entry name" value="CN_hydrolase"/>
    <property type="match status" value="1"/>
</dbReference>
<keyword evidence="7 8" id="KW-0012">Acyltransferase</keyword>
<name>A0A1H4AP06_9ACTO</name>
<evidence type="ECO:0000256" key="1">
    <source>
        <dbReference type="ARBA" id="ARBA00004651"/>
    </source>
</evidence>
<keyword evidence="11" id="KW-1185">Reference proteome</keyword>
<feature type="transmembrane region" description="Helical" evidence="8">
    <location>
        <begin position="43"/>
        <end position="63"/>
    </location>
</feature>
<dbReference type="InterPro" id="IPR036526">
    <property type="entry name" value="C-N_Hydrolase_sf"/>
</dbReference>
<evidence type="ECO:0000256" key="7">
    <source>
        <dbReference type="ARBA" id="ARBA00023315"/>
    </source>
</evidence>